<dbReference type="Gene3D" id="3.40.30.10">
    <property type="entry name" value="Glutaredoxin"/>
    <property type="match status" value="1"/>
</dbReference>
<dbReference type="PANTHER" id="PTHR45809">
    <property type="entry name" value="VIRAL IAP-ASSOCIATED FACTOR HOMOLOG"/>
    <property type="match status" value="1"/>
</dbReference>
<keyword evidence="5" id="KW-1185">Reference proteome</keyword>
<feature type="region of interest" description="Disordered" evidence="2">
    <location>
        <begin position="1"/>
        <end position="47"/>
    </location>
</feature>
<dbReference type="InterPro" id="IPR024253">
    <property type="entry name" value="Phosducin_thioredoxin-like_dom"/>
</dbReference>
<accession>A0A1M8A1J2</accession>
<dbReference type="VEuPathDB" id="FungiDB:MSYG_0643"/>
<dbReference type="CDD" id="cd02988">
    <property type="entry name" value="Phd_like_VIAF"/>
    <property type="match status" value="1"/>
</dbReference>
<evidence type="ECO:0000259" key="3">
    <source>
        <dbReference type="Pfam" id="PF02114"/>
    </source>
</evidence>
<dbReference type="PANTHER" id="PTHR45809:SF3">
    <property type="entry name" value="VIRAL IAP-ASSOCIATED FACTOR HOMOLOG"/>
    <property type="match status" value="1"/>
</dbReference>
<feature type="compositionally biased region" description="Pro residues" evidence="2">
    <location>
        <begin position="26"/>
        <end position="36"/>
    </location>
</feature>
<dbReference type="GO" id="GO:0006457">
    <property type="term" value="P:protein folding"/>
    <property type="evidence" value="ECO:0007669"/>
    <property type="project" value="TreeGrafter"/>
</dbReference>
<name>A0A1M8A1J2_MALS4</name>
<dbReference type="InterPro" id="IPR036249">
    <property type="entry name" value="Thioredoxin-like_sf"/>
</dbReference>
<protein>
    <submittedName>
        <fullName evidence="4">Similar to S.cerevisiae protein PLP2 (Protein that interacts with the CCT complex to stimulate actin folding)</fullName>
    </submittedName>
</protein>
<dbReference type="Proteomes" id="UP000186303">
    <property type="component" value="Chromosome 1"/>
</dbReference>
<organism evidence="4 5">
    <name type="scientific">Malassezia sympodialis (strain ATCC 42132)</name>
    <name type="common">Atopic eczema-associated yeast</name>
    <dbReference type="NCBI Taxonomy" id="1230383"/>
    <lineage>
        <taxon>Eukaryota</taxon>
        <taxon>Fungi</taxon>
        <taxon>Dikarya</taxon>
        <taxon>Basidiomycota</taxon>
        <taxon>Ustilaginomycotina</taxon>
        <taxon>Malasseziomycetes</taxon>
        <taxon>Malasseziales</taxon>
        <taxon>Malasseziaceae</taxon>
        <taxon>Malassezia</taxon>
    </lineage>
</organism>
<comment type="similarity">
    <text evidence="1">Belongs to the phosducin family.</text>
</comment>
<dbReference type="EMBL" id="LT671821">
    <property type="protein sequence ID" value="SHO76305.1"/>
    <property type="molecule type" value="Genomic_DNA"/>
</dbReference>
<evidence type="ECO:0000256" key="1">
    <source>
        <dbReference type="ARBA" id="ARBA00009686"/>
    </source>
</evidence>
<dbReference type="OrthoDB" id="45518at2759"/>
<dbReference type="OMA" id="FCEIRAN"/>
<reference evidence="5" key="1">
    <citation type="journal article" date="2017" name="Nucleic Acids Res.">
        <title>Proteogenomics produces comprehensive and highly accurate protein-coding gene annotation in a complete genome assembly of Malassezia sympodialis.</title>
        <authorList>
            <person name="Zhu Y."/>
            <person name="Engstroem P.G."/>
            <person name="Tellgren-Roth C."/>
            <person name="Baudo C.D."/>
            <person name="Kennell J.C."/>
            <person name="Sun S."/>
            <person name="Billmyre R.B."/>
            <person name="Schroeder M.S."/>
            <person name="Andersson A."/>
            <person name="Holm T."/>
            <person name="Sigurgeirsson B."/>
            <person name="Wu G."/>
            <person name="Sankaranarayanan S.R."/>
            <person name="Siddharthan R."/>
            <person name="Sanyal K."/>
            <person name="Lundeberg J."/>
            <person name="Nystedt B."/>
            <person name="Boekhout T."/>
            <person name="Dawson T.L. Jr."/>
            <person name="Heitman J."/>
            <person name="Scheynius A."/>
            <person name="Lehtioe J."/>
        </authorList>
    </citation>
    <scope>NUCLEOTIDE SEQUENCE [LARGE SCALE GENOMIC DNA]</scope>
    <source>
        <strain evidence="5">ATCC 42132</strain>
    </source>
</reference>
<dbReference type="InterPro" id="IPR051498">
    <property type="entry name" value="Phosducin-like_chap/apop_reg"/>
</dbReference>
<feature type="region of interest" description="Disordered" evidence="2">
    <location>
        <begin position="225"/>
        <end position="263"/>
    </location>
</feature>
<dbReference type="AlphaFoldDB" id="A0A1M8A1J2"/>
<sequence length="263" mass="29593">MARASVDPRQDTEFHDALRAHGIIPPKAPSRSPSPEPVGEDEERAERRLKATVNDIEEELETADDDEERILQNLRQQRLRELAAASSKARFGRVYPIARPDYTREVTEASKVGSTDAEKDESRRGTGVVCYLYNPSMETCKLMSGFLDTLAERYPATKFVSIIGSQCIPNYPDHNLPTLLVYRNGELRRQIIGLRREIGLDGMNTKLEDIELLLIAVGAIEPIKPGLNSRSKEMKSYDSGEEEEEKTGIRGKAEDSDDDLDWD</sequence>
<feature type="compositionally biased region" description="Basic and acidic residues" evidence="2">
    <location>
        <begin position="1"/>
        <end position="19"/>
    </location>
</feature>
<evidence type="ECO:0000313" key="4">
    <source>
        <dbReference type="EMBL" id="SHO76305.1"/>
    </source>
</evidence>
<feature type="domain" description="Phosducin" evidence="3">
    <location>
        <begin position="47"/>
        <end position="207"/>
    </location>
</feature>
<gene>
    <name evidence="4" type="ORF">MSYG_0643</name>
</gene>
<dbReference type="STRING" id="1230383.A0A1M8A1J2"/>
<proteinExistence type="inferred from homology"/>
<dbReference type="Pfam" id="PF02114">
    <property type="entry name" value="Phosducin"/>
    <property type="match status" value="1"/>
</dbReference>
<dbReference type="GO" id="GO:0005737">
    <property type="term" value="C:cytoplasm"/>
    <property type="evidence" value="ECO:0007669"/>
    <property type="project" value="TreeGrafter"/>
</dbReference>
<evidence type="ECO:0000313" key="5">
    <source>
        <dbReference type="Proteomes" id="UP000186303"/>
    </source>
</evidence>
<evidence type="ECO:0000256" key="2">
    <source>
        <dbReference type="SAM" id="MobiDB-lite"/>
    </source>
</evidence>
<dbReference type="SUPFAM" id="SSF52833">
    <property type="entry name" value="Thioredoxin-like"/>
    <property type="match status" value="1"/>
</dbReference>